<evidence type="ECO:0000313" key="4">
    <source>
        <dbReference type="Proteomes" id="UP000070501"/>
    </source>
</evidence>
<feature type="domain" description="HD/PDEase" evidence="2">
    <location>
        <begin position="68"/>
        <end position="195"/>
    </location>
</feature>
<dbReference type="SUPFAM" id="SSF109604">
    <property type="entry name" value="HD-domain/PDEase-like"/>
    <property type="match status" value="1"/>
</dbReference>
<gene>
    <name evidence="3" type="ORF">Micbo1qcDRAFT_193054</name>
</gene>
<dbReference type="Gene3D" id="1.10.3210.10">
    <property type="entry name" value="Hypothetical protein af1432"/>
    <property type="match status" value="1"/>
</dbReference>
<keyword evidence="4" id="KW-1185">Reference proteome</keyword>
<feature type="region of interest" description="Disordered" evidence="1">
    <location>
        <begin position="263"/>
        <end position="285"/>
    </location>
</feature>
<dbReference type="SMART" id="SM00471">
    <property type="entry name" value="HDc"/>
    <property type="match status" value="1"/>
</dbReference>
<dbReference type="Pfam" id="PF01966">
    <property type="entry name" value="HD"/>
    <property type="match status" value="1"/>
</dbReference>
<sequence length="332" mass="36533">MSAKSTTPAATTQEIAQHGWTAIAVDSEAIFNGKDYLHKPEPVTMDSMPFPHDDPIVHKIYQHVKAKLPTLVFNHSMRVYHFSIVILRHQFPEFAEDLSRSTIALAALLHDIGTVDEFIESTLLSFEWWGGYYSLRLLEQHGASSQQAEAVAEAIIRHQDIGSEGTITFLGQLLQLSTIYDNMGLRPQLVDHATRSAIVAAFPRTTAGIDGRQETWSGCFAATIRKENGLKPWAHTTHLGETAFPEGVLANGKQGLMSEFENELSNSNGSDKEGDLGSNVELSKGRIPDSSQLDSFLQALSMLSIAKPVIPPDVDRSYWCLSARGCSPCVRV</sequence>
<dbReference type="Proteomes" id="UP000070501">
    <property type="component" value="Unassembled WGS sequence"/>
</dbReference>
<protein>
    <recommendedName>
        <fullName evidence="2">HD/PDEase domain-containing protein</fullName>
    </recommendedName>
</protein>
<name>A0A136J907_9PEZI</name>
<dbReference type="CDD" id="cd00077">
    <property type="entry name" value="HDc"/>
    <property type="match status" value="1"/>
</dbReference>
<evidence type="ECO:0000256" key="1">
    <source>
        <dbReference type="SAM" id="MobiDB-lite"/>
    </source>
</evidence>
<accession>A0A136J907</accession>
<dbReference type="InterPro" id="IPR006674">
    <property type="entry name" value="HD_domain"/>
</dbReference>
<proteinExistence type="predicted"/>
<dbReference type="InParanoid" id="A0A136J907"/>
<dbReference type="PANTHER" id="PTHR35569:SF1">
    <property type="entry name" value="CYANAMIDE HYDRATASE DDI2-RELATED"/>
    <property type="match status" value="1"/>
</dbReference>
<dbReference type="PANTHER" id="PTHR35569">
    <property type="entry name" value="CYANAMIDE HYDRATASE DDI2-RELATED"/>
    <property type="match status" value="1"/>
</dbReference>
<dbReference type="OrthoDB" id="409121at2759"/>
<dbReference type="NCBIfam" id="TIGR03401">
    <property type="entry name" value="cyanamide_fam"/>
    <property type="match status" value="1"/>
</dbReference>
<organism evidence="3 4">
    <name type="scientific">Microdochium bolleyi</name>
    <dbReference type="NCBI Taxonomy" id="196109"/>
    <lineage>
        <taxon>Eukaryota</taxon>
        <taxon>Fungi</taxon>
        <taxon>Dikarya</taxon>
        <taxon>Ascomycota</taxon>
        <taxon>Pezizomycotina</taxon>
        <taxon>Sordariomycetes</taxon>
        <taxon>Xylariomycetidae</taxon>
        <taxon>Xylariales</taxon>
        <taxon>Microdochiaceae</taxon>
        <taxon>Microdochium</taxon>
    </lineage>
</organism>
<evidence type="ECO:0000313" key="3">
    <source>
        <dbReference type="EMBL" id="KXJ93651.1"/>
    </source>
</evidence>
<evidence type="ECO:0000259" key="2">
    <source>
        <dbReference type="SMART" id="SM00471"/>
    </source>
</evidence>
<dbReference type="FunCoup" id="A0A136J907">
    <property type="interactions" value="13"/>
</dbReference>
<reference evidence="4" key="1">
    <citation type="submission" date="2016-02" db="EMBL/GenBank/DDBJ databases">
        <title>Draft genome sequence of Microdochium bolleyi, a fungal endophyte of beachgrass.</title>
        <authorList>
            <consortium name="DOE Joint Genome Institute"/>
            <person name="David A.S."/>
            <person name="May G."/>
            <person name="Haridas S."/>
            <person name="Lim J."/>
            <person name="Wang M."/>
            <person name="Labutti K."/>
            <person name="Lipzen A."/>
            <person name="Barry K."/>
            <person name="Grigoriev I.V."/>
        </authorList>
    </citation>
    <scope>NUCLEOTIDE SEQUENCE [LARGE SCALE GENOMIC DNA]</scope>
    <source>
        <strain evidence="4">J235TASD1</strain>
    </source>
</reference>
<dbReference type="AlphaFoldDB" id="A0A136J907"/>
<dbReference type="EMBL" id="KQ964247">
    <property type="protein sequence ID" value="KXJ93651.1"/>
    <property type="molecule type" value="Genomic_DNA"/>
</dbReference>
<dbReference type="InterPro" id="IPR003607">
    <property type="entry name" value="HD/PDEase_dom"/>
</dbReference>
<dbReference type="InterPro" id="IPR017771">
    <property type="entry name" value="Cyanamide_hydratase_HD"/>
</dbReference>